<protein>
    <submittedName>
        <fullName evidence="2">Uncharacterized protein</fullName>
    </submittedName>
</protein>
<proteinExistence type="predicted"/>
<evidence type="ECO:0000256" key="1">
    <source>
        <dbReference type="SAM" id="MobiDB-lite"/>
    </source>
</evidence>
<organism evidence="2 3">
    <name type="scientific">Stylosanthes scabra</name>
    <dbReference type="NCBI Taxonomy" id="79078"/>
    <lineage>
        <taxon>Eukaryota</taxon>
        <taxon>Viridiplantae</taxon>
        <taxon>Streptophyta</taxon>
        <taxon>Embryophyta</taxon>
        <taxon>Tracheophyta</taxon>
        <taxon>Spermatophyta</taxon>
        <taxon>Magnoliopsida</taxon>
        <taxon>eudicotyledons</taxon>
        <taxon>Gunneridae</taxon>
        <taxon>Pentapetalae</taxon>
        <taxon>rosids</taxon>
        <taxon>fabids</taxon>
        <taxon>Fabales</taxon>
        <taxon>Fabaceae</taxon>
        <taxon>Papilionoideae</taxon>
        <taxon>50 kb inversion clade</taxon>
        <taxon>dalbergioids sensu lato</taxon>
        <taxon>Dalbergieae</taxon>
        <taxon>Pterocarpus clade</taxon>
        <taxon>Stylosanthes</taxon>
    </lineage>
</organism>
<dbReference type="Proteomes" id="UP001341840">
    <property type="component" value="Unassembled WGS sequence"/>
</dbReference>
<name>A0ABU6TIJ9_9FABA</name>
<comment type="caution">
    <text evidence="2">The sequence shown here is derived from an EMBL/GenBank/DDBJ whole genome shotgun (WGS) entry which is preliminary data.</text>
</comment>
<keyword evidence="3" id="KW-1185">Reference proteome</keyword>
<accession>A0ABU6TIJ9</accession>
<feature type="compositionally biased region" description="Polar residues" evidence="1">
    <location>
        <begin position="14"/>
        <end position="63"/>
    </location>
</feature>
<reference evidence="2 3" key="1">
    <citation type="journal article" date="2023" name="Plants (Basel)">
        <title>Bridging the Gap: Combining Genomics and Transcriptomics Approaches to Understand Stylosanthes scabra, an Orphan Legume from the Brazilian Caatinga.</title>
        <authorList>
            <person name="Ferreira-Neto J.R.C."/>
            <person name="da Silva M.D."/>
            <person name="Binneck E."/>
            <person name="de Melo N.F."/>
            <person name="da Silva R.H."/>
            <person name="de Melo A.L.T.M."/>
            <person name="Pandolfi V."/>
            <person name="Bustamante F.O."/>
            <person name="Brasileiro-Vidal A.C."/>
            <person name="Benko-Iseppon A.M."/>
        </authorList>
    </citation>
    <scope>NUCLEOTIDE SEQUENCE [LARGE SCALE GENOMIC DNA]</scope>
    <source>
        <tissue evidence="2">Leaves</tissue>
    </source>
</reference>
<evidence type="ECO:0000313" key="2">
    <source>
        <dbReference type="EMBL" id="MED6147778.1"/>
    </source>
</evidence>
<evidence type="ECO:0000313" key="3">
    <source>
        <dbReference type="Proteomes" id="UP001341840"/>
    </source>
</evidence>
<dbReference type="EMBL" id="JASCZI010090917">
    <property type="protein sequence ID" value="MED6147778.1"/>
    <property type="molecule type" value="Genomic_DNA"/>
</dbReference>
<sequence length="169" mass="19623">MQKPSENSEKISEELTSNSFPCQQPSRRWHPPSSSLEGPPASSDNTTIFDSLYGSQHPPTTHQRLPAAELLPASKVERLSEKFPRLFNIVIDGECAISDCGTWDGLNWRWSIQWRRPLREWEEKMHKELLLILERKYYEEQQRTNGIGGGEWTKLIWRNLVPPNVEILI</sequence>
<feature type="region of interest" description="Disordered" evidence="1">
    <location>
        <begin position="1"/>
        <end position="63"/>
    </location>
</feature>
<gene>
    <name evidence="2" type="ORF">PIB30_046889</name>
</gene>
<feature type="compositionally biased region" description="Basic and acidic residues" evidence="1">
    <location>
        <begin position="1"/>
        <end position="13"/>
    </location>
</feature>